<evidence type="ECO:0000256" key="5">
    <source>
        <dbReference type="ARBA" id="ARBA00022448"/>
    </source>
</evidence>
<keyword evidence="6 15" id="KW-0679">Respiratory chain</keyword>
<evidence type="ECO:0000256" key="2">
    <source>
        <dbReference type="ARBA" id="ARBA00005698"/>
    </source>
</evidence>
<accession>A0PDM7</accession>
<dbReference type="EMBL" id="AM236345">
    <property type="protein sequence ID" value="CAL37019.1"/>
    <property type="molecule type" value="Genomic_DNA"/>
</dbReference>
<keyword evidence="8 15" id="KW-1278">Translocase</keyword>
<gene>
    <name evidence="16" type="primary">nd6</name>
</gene>
<feature type="transmembrane region" description="Helical" evidence="15">
    <location>
        <begin position="135"/>
        <end position="159"/>
    </location>
</feature>
<evidence type="ECO:0000256" key="13">
    <source>
        <dbReference type="ARBA" id="ARBA00023136"/>
    </source>
</evidence>
<evidence type="ECO:0000313" key="16">
    <source>
        <dbReference type="EMBL" id="CAL37019.1"/>
    </source>
</evidence>
<keyword evidence="11 15" id="KW-0520">NAD</keyword>
<feature type="transmembrane region" description="Helical" evidence="15">
    <location>
        <begin position="27"/>
        <end position="46"/>
    </location>
</feature>
<dbReference type="InterPro" id="IPR050269">
    <property type="entry name" value="ComplexI_Subunit6"/>
</dbReference>
<evidence type="ECO:0000256" key="10">
    <source>
        <dbReference type="ARBA" id="ARBA00022989"/>
    </source>
</evidence>
<evidence type="ECO:0000256" key="7">
    <source>
        <dbReference type="ARBA" id="ARBA00022692"/>
    </source>
</evidence>
<organism evidence="16">
    <name type="scientific">Gerrhopilus ceylonicus</name>
    <name type="common">Jan's worm snake</name>
    <dbReference type="NCBI Taxonomy" id="3148149"/>
    <lineage>
        <taxon>Eukaryota</taxon>
        <taxon>Metazoa</taxon>
        <taxon>Chordata</taxon>
        <taxon>Craniata</taxon>
        <taxon>Vertebrata</taxon>
        <taxon>Euteleostomi</taxon>
        <taxon>Lepidosauria</taxon>
        <taxon>Squamata</taxon>
        <taxon>Bifurcata</taxon>
        <taxon>Unidentata</taxon>
        <taxon>Episquamata</taxon>
        <taxon>Toxicofera</taxon>
        <taxon>Serpentes</taxon>
        <taxon>Typhlopoidea</taxon>
        <taxon>Gerrhopilidae</taxon>
        <taxon>Gerrhopilus</taxon>
    </lineage>
</organism>
<evidence type="ECO:0000256" key="3">
    <source>
        <dbReference type="ARBA" id="ARBA00012944"/>
    </source>
</evidence>
<name>A0PDM7_9SAUR</name>
<dbReference type="InterPro" id="IPR001457">
    <property type="entry name" value="NADH_UbQ/plastoQ_OxRdtase_su6"/>
</dbReference>
<evidence type="ECO:0000256" key="6">
    <source>
        <dbReference type="ARBA" id="ARBA00022660"/>
    </source>
</evidence>
<keyword evidence="13 15" id="KW-0472">Membrane</keyword>
<keyword evidence="12 15" id="KW-0496">Mitochondrion</keyword>
<keyword evidence="15" id="KW-0830">Ubiquinone</keyword>
<keyword evidence="10 15" id="KW-1133">Transmembrane helix</keyword>
<evidence type="ECO:0000256" key="11">
    <source>
        <dbReference type="ARBA" id="ARBA00023027"/>
    </source>
</evidence>
<keyword evidence="9 15" id="KW-0249">Electron transport</keyword>
<evidence type="ECO:0000256" key="12">
    <source>
        <dbReference type="ARBA" id="ARBA00023128"/>
    </source>
</evidence>
<dbReference type="EC" id="7.1.1.2" evidence="3 15"/>
<reference evidence="16" key="2">
    <citation type="submission" date="2006-03" db="EMBL/GenBank/DDBJ databases">
        <authorList>
            <person name="Douglas D.A."/>
        </authorList>
    </citation>
    <scope>NUCLEOTIDE SEQUENCE</scope>
</reference>
<evidence type="ECO:0000256" key="4">
    <source>
        <dbReference type="ARBA" id="ARBA00021095"/>
    </source>
</evidence>
<comment type="catalytic activity">
    <reaction evidence="14 15">
        <text>a ubiquinone + NADH + 5 H(+)(in) = a ubiquinol + NAD(+) + 4 H(+)(out)</text>
        <dbReference type="Rhea" id="RHEA:29091"/>
        <dbReference type="Rhea" id="RHEA-COMP:9565"/>
        <dbReference type="Rhea" id="RHEA-COMP:9566"/>
        <dbReference type="ChEBI" id="CHEBI:15378"/>
        <dbReference type="ChEBI" id="CHEBI:16389"/>
        <dbReference type="ChEBI" id="CHEBI:17976"/>
        <dbReference type="ChEBI" id="CHEBI:57540"/>
        <dbReference type="ChEBI" id="CHEBI:57945"/>
        <dbReference type="EC" id="7.1.1.2"/>
    </reaction>
</comment>
<comment type="similarity">
    <text evidence="2 15">Belongs to the complex I subunit 6 family.</text>
</comment>
<dbReference type="Pfam" id="PF00499">
    <property type="entry name" value="Oxidored_q3"/>
    <property type="match status" value="1"/>
</dbReference>
<feature type="transmembrane region" description="Helical" evidence="15">
    <location>
        <begin position="87"/>
        <end position="114"/>
    </location>
</feature>
<evidence type="ECO:0000256" key="15">
    <source>
        <dbReference type="RuleBase" id="RU004430"/>
    </source>
</evidence>
<evidence type="ECO:0000256" key="9">
    <source>
        <dbReference type="ARBA" id="ARBA00022982"/>
    </source>
</evidence>
<evidence type="ECO:0000256" key="14">
    <source>
        <dbReference type="ARBA" id="ARBA00049551"/>
    </source>
</evidence>
<comment type="function">
    <text evidence="15">Core subunit of the mitochondrial membrane respiratory chain NADH dehydrogenase (Complex I) which catalyzes electron transfer from NADH through the respiratory chain, using ubiquinone as an electron acceptor. Essential for the catalytic activity and assembly of complex I.</text>
</comment>
<keyword evidence="5 15" id="KW-0813">Transport</keyword>
<evidence type="ECO:0000256" key="8">
    <source>
        <dbReference type="ARBA" id="ARBA00022967"/>
    </source>
</evidence>
<dbReference type="GO" id="GO:0008137">
    <property type="term" value="F:NADH dehydrogenase (ubiquinone) activity"/>
    <property type="evidence" value="ECO:0007669"/>
    <property type="project" value="UniProtKB-UniRule"/>
</dbReference>
<proteinExistence type="inferred from homology"/>
<protein>
    <recommendedName>
        <fullName evidence="4 15">NADH-ubiquinone oxidoreductase chain 6</fullName>
        <ecNumber evidence="3 15">7.1.1.2</ecNumber>
    </recommendedName>
</protein>
<dbReference type="GO" id="GO:0031966">
    <property type="term" value="C:mitochondrial membrane"/>
    <property type="evidence" value="ECO:0007669"/>
    <property type="project" value="UniProtKB-SubCell"/>
</dbReference>
<dbReference type="AlphaFoldDB" id="A0PDM7"/>
<evidence type="ECO:0000256" key="1">
    <source>
        <dbReference type="ARBA" id="ARBA00004225"/>
    </source>
</evidence>
<feature type="transmembrane region" description="Helical" evidence="15">
    <location>
        <begin position="53"/>
        <end position="75"/>
    </location>
</feature>
<comment type="subcellular location">
    <subcellularLocation>
        <location evidence="1 15">Mitochondrion membrane</location>
        <topology evidence="1 15">Multi-pass membrane protein</topology>
    </subcellularLocation>
</comment>
<dbReference type="PANTHER" id="PTHR11435">
    <property type="entry name" value="NADH UBIQUINONE OXIDOREDUCTASE SUBUNIT ND6"/>
    <property type="match status" value="1"/>
</dbReference>
<dbReference type="PANTHER" id="PTHR11435:SF1">
    <property type="entry name" value="NADH-UBIQUINONE OXIDOREDUCTASE CHAIN 6"/>
    <property type="match status" value="1"/>
</dbReference>
<keyword evidence="7 15" id="KW-0812">Transmembrane</keyword>
<reference evidence="16" key="1">
    <citation type="journal article" date="2006" name="Zool. Scr.">
        <title>A mitogenomic study on the phylogenetic position of snakes.</title>
        <authorList>
            <person name="Douglas D."/>
            <person name="Janke A."/>
            <person name="Arnason U."/>
        </authorList>
    </citation>
    <scope>NUCLEOTIDE SEQUENCE</scope>
</reference>
<sequence>MMYMAFVMCFGVVIGFCGLCCSILPYMGVVCLVVSSVFCCGMVAFVGSGFVSLLLFIVYLGGMMVVFAYSVAMAVDLDDLYMDRFYYIKIAVVFGFVVICLVIMGFGYSSMVYFSGFIEENSFRFVYFDSIGVSLLYSVGGACLVLCVWSLLLVLFVVLEVVRGGIHGGGLRSV</sequence>
<geneLocation type="mitochondrion" evidence="16"/>